<protein>
    <submittedName>
        <fullName evidence="1">Uncharacterized protein</fullName>
    </submittedName>
</protein>
<reference evidence="1" key="2">
    <citation type="submission" date="2020-11" db="EMBL/GenBank/DDBJ databases">
        <authorList>
            <person name="McCartney M.A."/>
            <person name="Auch B."/>
            <person name="Kono T."/>
            <person name="Mallez S."/>
            <person name="Becker A."/>
            <person name="Gohl D.M."/>
            <person name="Silverstein K.A.T."/>
            <person name="Koren S."/>
            <person name="Bechman K.B."/>
            <person name="Herman A."/>
            <person name="Abrahante J.E."/>
            <person name="Garbe J."/>
        </authorList>
    </citation>
    <scope>NUCLEOTIDE SEQUENCE</scope>
    <source>
        <strain evidence="1">Duluth1</strain>
        <tissue evidence="1">Whole animal</tissue>
    </source>
</reference>
<accession>A0A9D3YBG2</accession>
<name>A0A9D3YBG2_DREPO</name>
<sequence length="64" mass="7492">MQDPLGADKANRNIAVFCTMPIQMRWARTFGVQIEQLLILNRHNPEGCRSVKIRHRMVPDRCEE</sequence>
<evidence type="ECO:0000313" key="1">
    <source>
        <dbReference type="EMBL" id="KAH3695254.1"/>
    </source>
</evidence>
<reference evidence="1" key="1">
    <citation type="journal article" date="2019" name="bioRxiv">
        <title>The Genome of the Zebra Mussel, Dreissena polymorpha: A Resource for Invasive Species Research.</title>
        <authorList>
            <person name="McCartney M.A."/>
            <person name="Auch B."/>
            <person name="Kono T."/>
            <person name="Mallez S."/>
            <person name="Zhang Y."/>
            <person name="Obille A."/>
            <person name="Becker A."/>
            <person name="Abrahante J.E."/>
            <person name="Garbe J."/>
            <person name="Badalamenti J.P."/>
            <person name="Herman A."/>
            <person name="Mangelson H."/>
            <person name="Liachko I."/>
            <person name="Sullivan S."/>
            <person name="Sone E.D."/>
            <person name="Koren S."/>
            <person name="Silverstein K.A.T."/>
            <person name="Beckman K.B."/>
            <person name="Gohl D.M."/>
        </authorList>
    </citation>
    <scope>NUCLEOTIDE SEQUENCE</scope>
    <source>
        <strain evidence="1">Duluth1</strain>
        <tissue evidence="1">Whole animal</tissue>
    </source>
</reference>
<dbReference type="Proteomes" id="UP000828390">
    <property type="component" value="Unassembled WGS sequence"/>
</dbReference>
<comment type="caution">
    <text evidence="1">The sequence shown here is derived from an EMBL/GenBank/DDBJ whole genome shotgun (WGS) entry which is preliminary data.</text>
</comment>
<proteinExistence type="predicted"/>
<dbReference type="EMBL" id="JAIWYP010000016">
    <property type="protein sequence ID" value="KAH3695254.1"/>
    <property type="molecule type" value="Genomic_DNA"/>
</dbReference>
<organism evidence="1 2">
    <name type="scientific">Dreissena polymorpha</name>
    <name type="common">Zebra mussel</name>
    <name type="synonym">Mytilus polymorpha</name>
    <dbReference type="NCBI Taxonomy" id="45954"/>
    <lineage>
        <taxon>Eukaryota</taxon>
        <taxon>Metazoa</taxon>
        <taxon>Spiralia</taxon>
        <taxon>Lophotrochozoa</taxon>
        <taxon>Mollusca</taxon>
        <taxon>Bivalvia</taxon>
        <taxon>Autobranchia</taxon>
        <taxon>Heteroconchia</taxon>
        <taxon>Euheterodonta</taxon>
        <taxon>Imparidentia</taxon>
        <taxon>Neoheterodontei</taxon>
        <taxon>Myida</taxon>
        <taxon>Dreissenoidea</taxon>
        <taxon>Dreissenidae</taxon>
        <taxon>Dreissena</taxon>
    </lineage>
</organism>
<gene>
    <name evidence="1" type="ORF">DPMN_082711</name>
</gene>
<evidence type="ECO:0000313" key="2">
    <source>
        <dbReference type="Proteomes" id="UP000828390"/>
    </source>
</evidence>
<keyword evidence="2" id="KW-1185">Reference proteome</keyword>
<dbReference type="AlphaFoldDB" id="A0A9D3YBG2"/>